<reference evidence="2 3" key="1">
    <citation type="submission" date="2022-12" db="EMBL/GenBank/DDBJ databases">
        <title>Draft genome sequence of Paenibacillus sp. dW9.</title>
        <authorList>
            <person name="Choi E.-W."/>
            <person name="Kim D.-U."/>
        </authorList>
    </citation>
    <scope>NUCLEOTIDE SEQUENCE [LARGE SCALE GENOMIC DNA]</scope>
    <source>
        <strain evidence="3">dW9</strain>
    </source>
</reference>
<dbReference type="EMBL" id="JAQAGZ010000002">
    <property type="protein sequence ID" value="MCZ8511612.1"/>
    <property type="molecule type" value="Genomic_DNA"/>
</dbReference>
<evidence type="ECO:0000313" key="2">
    <source>
        <dbReference type="EMBL" id="MCZ8511612.1"/>
    </source>
</evidence>
<keyword evidence="3" id="KW-1185">Reference proteome</keyword>
<evidence type="ECO:0000259" key="1">
    <source>
        <dbReference type="Pfam" id="PF10370"/>
    </source>
</evidence>
<dbReference type="Proteomes" id="UP001527882">
    <property type="component" value="Unassembled WGS sequence"/>
</dbReference>
<dbReference type="RefSeq" id="WP_269880010.1">
    <property type="nucleotide sequence ID" value="NZ_JAQAGZ010000002.1"/>
</dbReference>
<accession>A0ABT4Q4A2</accession>
<dbReference type="Pfam" id="PF10370">
    <property type="entry name" value="Rv2993c-like_N"/>
    <property type="match status" value="1"/>
</dbReference>
<sequence>MKFIRFSLAKEDIVRNGTMEEDKIYEFTGDLFINRQSTGNVYEREKVQLKAPIVPNHIIGIGKNFAPQGTEKPPVPEMPILFFKPLKDYNWPQQQGYGYG</sequence>
<protein>
    <submittedName>
        <fullName evidence="2">DUF2437 domain-containing protein</fullName>
    </submittedName>
</protein>
<evidence type="ECO:0000313" key="3">
    <source>
        <dbReference type="Proteomes" id="UP001527882"/>
    </source>
</evidence>
<name>A0ABT4Q4A2_9BACL</name>
<gene>
    <name evidence="2" type="ORF">O9H85_04020</name>
</gene>
<comment type="caution">
    <text evidence="2">The sequence shown here is derived from an EMBL/GenBank/DDBJ whole genome shotgun (WGS) entry which is preliminary data.</text>
</comment>
<organism evidence="2 3">
    <name type="scientific">Paenibacillus gyeongsangnamensis</name>
    <dbReference type="NCBI Taxonomy" id="3388067"/>
    <lineage>
        <taxon>Bacteria</taxon>
        <taxon>Bacillati</taxon>
        <taxon>Bacillota</taxon>
        <taxon>Bacilli</taxon>
        <taxon>Bacillales</taxon>
        <taxon>Paenibacillaceae</taxon>
        <taxon>Paenibacillus</taxon>
    </lineage>
</organism>
<feature type="domain" description="Rv2993c-like N-terminal" evidence="1">
    <location>
        <begin position="1"/>
        <end position="52"/>
    </location>
</feature>
<dbReference type="InterPro" id="IPR018833">
    <property type="entry name" value="Rv2993c-like_N"/>
</dbReference>
<proteinExistence type="predicted"/>